<dbReference type="OrthoDB" id="191037at2759"/>
<dbReference type="InterPro" id="IPR052439">
    <property type="entry name" value="F-box/Kelch-repeat"/>
</dbReference>
<dbReference type="PANTHER" id="PTHR46122">
    <property type="entry name" value="GALACTOSE OXIDASE/KELCH REPEAT PROTEIN-RELATED"/>
    <property type="match status" value="1"/>
</dbReference>
<dbReference type="Pfam" id="PF01344">
    <property type="entry name" value="Kelch_1"/>
    <property type="match status" value="2"/>
</dbReference>
<keyword evidence="4" id="KW-1185">Reference proteome</keyword>
<protein>
    <submittedName>
        <fullName evidence="3">Uncharacterized protein</fullName>
    </submittedName>
</protein>
<organism evidence="3 4">
    <name type="scientific">Ceratopteris richardii</name>
    <name type="common">Triangle waterfern</name>
    <dbReference type="NCBI Taxonomy" id="49495"/>
    <lineage>
        <taxon>Eukaryota</taxon>
        <taxon>Viridiplantae</taxon>
        <taxon>Streptophyta</taxon>
        <taxon>Embryophyta</taxon>
        <taxon>Tracheophyta</taxon>
        <taxon>Polypodiopsida</taxon>
        <taxon>Polypodiidae</taxon>
        <taxon>Polypodiales</taxon>
        <taxon>Pteridineae</taxon>
        <taxon>Pteridaceae</taxon>
        <taxon>Parkerioideae</taxon>
        <taxon>Ceratopteris</taxon>
    </lineage>
</organism>
<dbReference type="Gene3D" id="2.120.10.80">
    <property type="entry name" value="Kelch-type beta propeller"/>
    <property type="match status" value="1"/>
</dbReference>
<feature type="region of interest" description="Disordered" evidence="2">
    <location>
        <begin position="34"/>
        <end position="71"/>
    </location>
</feature>
<feature type="compositionally biased region" description="Polar residues" evidence="2">
    <location>
        <begin position="55"/>
        <end position="64"/>
    </location>
</feature>
<feature type="region of interest" description="Disordered" evidence="2">
    <location>
        <begin position="145"/>
        <end position="221"/>
    </location>
</feature>
<accession>A0A8T2QMR9</accession>
<sequence>MLDGQGCLLPVRHFQREEPTLMLSSWSSGGYPTCRAEASTESNTSPNPLPHCTRITESCPSSPSAEVERDPNHGKLLELSISRSCHYSLAPLVGSGELRKDDVDSKLANENDLPCDPLSLDSFPTEPGRRVPSFFSFLPAPGLERSHKLNRTSDDEYDGIATGHSAPSDFDLTTSKSNRSMRGERQSKNALDENRQCTGYSEPPSLDEENRFPKNKRNKGEDGDCKAIECLCIWTGAETSCNPSRSRAEDNCSGVLRKFSKTSDTNDNFLRLSCAGTICTLSNQKEGDYSGTKNVGIMSYNDSSLKYAMEEENMLSLVFLDKSIGKQSGTNNATEEGHISLSGTSVTHVQFDSSDSQQYLPGLNNELALRCFAFVPIYAFGRLSRVGRQYRDLIRSREILNLRRTFGMVEHLIFIYTSGPSGWTVYDAARDVWKTLATPKVGPAFDLSDRESLSAGAHVLWFGKDVFEFVYYRYDLLTNSWEKGDPMINPRCLFASASCGEFAYVAGGFGPADSTGALKLLNSAERYNSLTGQWEYLPPMSVPRQKCSGFFMDGKFYVIGGKDANHQPIMSGEEYNPSTGMWRTIPNMYFEPEIHRDKLYEPSPPLVAVVNNELYAVENTTNALKIYNKQNNTWNNLGYLPVPTDFCNGWGVAFKALGDRLFVMGDLEGIAACSWKPEQSPSEPVWQLLSRKERGVNSFLFNCAVMNC</sequence>
<evidence type="ECO:0000313" key="4">
    <source>
        <dbReference type="Proteomes" id="UP000825935"/>
    </source>
</evidence>
<dbReference type="AlphaFoldDB" id="A0A8T2QMR9"/>
<comment type="caution">
    <text evidence="3">The sequence shown here is derived from an EMBL/GenBank/DDBJ whole genome shotgun (WGS) entry which is preliminary data.</text>
</comment>
<dbReference type="InterPro" id="IPR015915">
    <property type="entry name" value="Kelch-typ_b-propeller"/>
</dbReference>
<keyword evidence="1" id="KW-0677">Repeat</keyword>
<dbReference type="SUPFAM" id="SSF117281">
    <property type="entry name" value="Kelch motif"/>
    <property type="match status" value="1"/>
</dbReference>
<dbReference type="SMART" id="SM00612">
    <property type="entry name" value="Kelch"/>
    <property type="match status" value="3"/>
</dbReference>
<name>A0A8T2QMR9_CERRI</name>
<dbReference type="EMBL" id="CM035439">
    <property type="protein sequence ID" value="KAH7284601.1"/>
    <property type="molecule type" value="Genomic_DNA"/>
</dbReference>
<feature type="compositionally biased region" description="Basic and acidic residues" evidence="2">
    <location>
        <begin position="181"/>
        <end position="195"/>
    </location>
</feature>
<evidence type="ECO:0000256" key="1">
    <source>
        <dbReference type="ARBA" id="ARBA00022737"/>
    </source>
</evidence>
<dbReference type="GO" id="GO:0005634">
    <property type="term" value="C:nucleus"/>
    <property type="evidence" value="ECO:0007669"/>
    <property type="project" value="UniProtKB-ARBA"/>
</dbReference>
<dbReference type="InterPro" id="IPR006652">
    <property type="entry name" value="Kelch_1"/>
</dbReference>
<gene>
    <name evidence="3" type="ORF">KP509_34G061900</name>
</gene>
<evidence type="ECO:0000313" key="3">
    <source>
        <dbReference type="EMBL" id="KAH7284601.1"/>
    </source>
</evidence>
<feature type="compositionally biased region" description="Basic and acidic residues" evidence="2">
    <location>
        <begin position="145"/>
        <end position="154"/>
    </location>
</feature>
<dbReference type="Proteomes" id="UP000825935">
    <property type="component" value="Chromosome 34"/>
</dbReference>
<evidence type="ECO:0000256" key="2">
    <source>
        <dbReference type="SAM" id="MobiDB-lite"/>
    </source>
</evidence>
<reference evidence="3" key="1">
    <citation type="submission" date="2021-08" db="EMBL/GenBank/DDBJ databases">
        <title>WGS assembly of Ceratopteris richardii.</title>
        <authorList>
            <person name="Marchant D.B."/>
            <person name="Chen G."/>
            <person name="Jenkins J."/>
            <person name="Shu S."/>
            <person name="Leebens-Mack J."/>
            <person name="Grimwood J."/>
            <person name="Schmutz J."/>
            <person name="Soltis P."/>
            <person name="Soltis D."/>
            <person name="Chen Z.-H."/>
        </authorList>
    </citation>
    <scope>NUCLEOTIDE SEQUENCE</scope>
    <source>
        <strain evidence="3">Whitten #5841</strain>
        <tissue evidence="3">Leaf</tissue>
    </source>
</reference>
<dbReference type="PANTHER" id="PTHR46122:SF5">
    <property type="entry name" value="F-BOX DOMAIN-CONTAINING PROTEIN"/>
    <property type="match status" value="1"/>
</dbReference>
<feature type="compositionally biased region" description="Polar residues" evidence="2">
    <location>
        <begin position="171"/>
        <end position="180"/>
    </location>
</feature>
<feature type="compositionally biased region" description="Basic and acidic residues" evidence="2">
    <location>
        <begin position="208"/>
        <end position="221"/>
    </location>
</feature>
<proteinExistence type="predicted"/>